<dbReference type="InterPro" id="IPR021364">
    <property type="entry name" value="DUF2857"/>
</dbReference>
<name>A0A024HJP9_PSEKB</name>
<evidence type="ECO:0000313" key="3">
    <source>
        <dbReference type="Proteomes" id="UP000025241"/>
    </source>
</evidence>
<dbReference type="AlphaFoldDB" id="A0A024HJP9"/>
<reference evidence="2 3" key="1">
    <citation type="submission" date="2013-03" db="EMBL/GenBank/DDBJ databases">
        <authorList>
            <person name="Linke B."/>
        </authorList>
    </citation>
    <scope>NUCLEOTIDE SEQUENCE [LARGE SCALE GENOMIC DNA]</scope>
    <source>
        <strain evidence="2 3">B13</strain>
    </source>
</reference>
<dbReference type="OrthoDB" id="7065319at2"/>
<dbReference type="KEGG" id="pkc:PKB_3533"/>
<dbReference type="EMBL" id="HG322950">
    <property type="protein sequence ID" value="CDF84530.1"/>
    <property type="molecule type" value="Genomic_DNA"/>
</dbReference>
<sequence>MSAPNPLNQAVLAQALYDLRNGQLRRCKAMGFGEEELDALKHPALISVLANANVSWCSVSVNREVLRRLLKQAQDVEKEIATVDRMLRLGASTEMVSRFYGLTHQEVALRREVLGLPKRKGRHPVLDEEQDTELWRRWKAVTSSRNVDLEDETSVLDAAMDLAEGMELPLSVVWAAIKGWIDQGLG</sequence>
<evidence type="ECO:0000313" key="2">
    <source>
        <dbReference type="EMBL" id="CDF84874.1"/>
    </source>
</evidence>
<reference evidence="2 3" key="2">
    <citation type="submission" date="2014-05" db="EMBL/GenBank/DDBJ databases">
        <title>Genome sequence of the 3-chlorobenzoate degrading bacterium Pseudomonas knackmussii B13 shows multiple evidence for horizontal gene transfer.</title>
        <authorList>
            <person name="Miyazaki R."/>
            <person name="Bertelli C."/>
            <person name="Falquet L."/>
            <person name="Robinson-Rechavi M."/>
            <person name="Gharib W."/>
            <person name="Roy S."/>
            <person name="Van der Meer J.R."/>
        </authorList>
    </citation>
    <scope>NUCLEOTIDE SEQUENCE [LARGE SCALE GENOMIC DNA]</scope>
    <source>
        <strain evidence="2 3">B13</strain>
    </source>
</reference>
<dbReference type="Proteomes" id="UP000025241">
    <property type="component" value="Chromosome I"/>
</dbReference>
<dbReference type="HOGENOM" id="CLU_094566_2_0_6"/>
<dbReference type="Pfam" id="PF11198">
    <property type="entry name" value="DUF2857"/>
    <property type="match status" value="1"/>
</dbReference>
<dbReference type="PATRIC" id="fig|1301098.3.peg.3210"/>
<dbReference type="EMBL" id="HG322950">
    <property type="protein sequence ID" value="CDF84874.1"/>
    <property type="molecule type" value="Genomic_DNA"/>
</dbReference>
<protein>
    <recommendedName>
        <fullName evidence="4">Coproporphyrinogen III oxidase</fullName>
    </recommendedName>
</protein>
<proteinExistence type="predicted"/>
<evidence type="ECO:0008006" key="4">
    <source>
        <dbReference type="Google" id="ProtNLM"/>
    </source>
</evidence>
<dbReference type="KEGG" id="pkc:PKB_3185"/>
<accession>A0A024HJP9</accession>
<gene>
    <name evidence="1" type="ORF">PKB_3185</name>
    <name evidence="2" type="ORF">PKB_3533</name>
</gene>
<evidence type="ECO:0000313" key="1">
    <source>
        <dbReference type="EMBL" id="CDF84530.1"/>
    </source>
</evidence>
<organism evidence="2 3">
    <name type="scientific">Pseudomonas knackmussii (strain DSM 6978 / CCUG 54928 / LMG 23759 / B13)</name>
    <dbReference type="NCBI Taxonomy" id="1301098"/>
    <lineage>
        <taxon>Bacteria</taxon>
        <taxon>Pseudomonadati</taxon>
        <taxon>Pseudomonadota</taxon>
        <taxon>Gammaproteobacteria</taxon>
        <taxon>Pseudomonadales</taxon>
        <taxon>Pseudomonadaceae</taxon>
        <taxon>Pseudomonas</taxon>
    </lineage>
</organism>
<dbReference type="RefSeq" id="WP_011489279.1">
    <property type="nucleotide sequence ID" value="NZ_HG322950.1"/>
</dbReference>
<dbReference type="eggNOG" id="ENOG502Z8VH">
    <property type="taxonomic scope" value="Bacteria"/>
</dbReference>
<dbReference type="STRING" id="1301098.PKB_3185"/>
<keyword evidence="3" id="KW-1185">Reference proteome</keyword>